<evidence type="ECO:0000256" key="1">
    <source>
        <dbReference type="SAM" id="SignalP"/>
    </source>
</evidence>
<proteinExistence type="predicted"/>
<protein>
    <submittedName>
        <fullName evidence="2">Uncharacterized protein</fullName>
    </submittedName>
</protein>
<evidence type="ECO:0000313" key="2">
    <source>
        <dbReference type="EMBL" id="UVF17680.1"/>
    </source>
</evidence>
<keyword evidence="3" id="KW-1185">Reference proteome</keyword>
<dbReference type="EMBL" id="CP102845">
    <property type="protein sequence ID" value="UVF17680.1"/>
    <property type="molecule type" value="Genomic_DNA"/>
</dbReference>
<name>A0ABY5RKD4_9HYPH</name>
<keyword evidence="1" id="KW-0732">Signal</keyword>
<sequence>MLKLAVILPMLLIVTEAWSQSRPVSTAMSCSRAAGLVAAQGAIVLGTGPYTYDRYVSGTNRCALGETIEPAWVPTADNPQCFVGYQCRLRTQPQGR</sequence>
<gene>
    <name evidence="2" type="ORF">HPT29_014130</name>
</gene>
<reference evidence="2" key="1">
    <citation type="submission" date="2022-08" db="EMBL/GenBank/DDBJ databases">
        <title>Microvirga terrae sp. nov., isolated from soil.</title>
        <authorList>
            <person name="Kim K.H."/>
            <person name="Seo Y.L."/>
            <person name="Kim J.M."/>
            <person name="Lee J.K."/>
            <person name="Han D.M."/>
            <person name="Jeon C.O."/>
        </authorList>
    </citation>
    <scope>NUCLEOTIDE SEQUENCE</scope>
    <source>
        <strain evidence="2">R24</strain>
    </source>
</reference>
<feature type="chain" id="PRO_5045622159" evidence="1">
    <location>
        <begin position="20"/>
        <end position="96"/>
    </location>
</feature>
<dbReference type="Proteomes" id="UP001017257">
    <property type="component" value="Chromosome"/>
</dbReference>
<dbReference type="RefSeq" id="WP_173947273.1">
    <property type="nucleotide sequence ID" value="NZ_CP102845.1"/>
</dbReference>
<accession>A0ABY5RKD4</accession>
<evidence type="ECO:0000313" key="3">
    <source>
        <dbReference type="Proteomes" id="UP001017257"/>
    </source>
</evidence>
<feature type="signal peptide" evidence="1">
    <location>
        <begin position="1"/>
        <end position="19"/>
    </location>
</feature>
<organism evidence="2 3">
    <name type="scientific">Microvirga terrae</name>
    <dbReference type="NCBI Taxonomy" id="2740529"/>
    <lineage>
        <taxon>Bacteria</taxon>
        <taxon>Pseudomonadati</taxon>
        <taxon>Pseudomonadota</taxon>
        <taxon>Alphaproteobacteria</taxon>
        <taxon>Hyphomicrobiales</taxon>
        <taxon>Methylobacteriaceae</taxon>
        <taxon>Microvirga</taxon>
    </lineage>
</organism>